<gene>
    <name evidence="10" type="ORF">PhCBS80983_g00521</name>
</gene>
<evidence type="ECO:0000259" key="9">
    <source>
        <dbReference type="Pfam" id="PF16575"/>
    </source>
</evidence>
<dbReference type="EMBL" id="QEAQ01000003">
    <property type="protein sequence ID" value="TPX62382.1"/>
    <property type="molecule type" value="Genomic_DNA"/>
</dbReference>
<keyword evidence="4" id="KW-0808">Transferase</keyword>
<keyword evidence="11" id="KW-1185">Reference proteome</keyword>
<feature type="region of interest" description="Disordered" evidence="8">
    <location>
        <begin position="557"/>
        <end position="579"/>
    </location>
</feature>
<dbReference type="Proteomes" id="UP000318582">
    <property type="component" value="Unassembled WGS sequence"/>
</dbReference>
<keyword evidence="7" id="KW-0067">ATP-binding</keyword>
<evidence type="ECO:0000256" key="6">
    <source>
        <dbReference type="ARBA" id="ARBA00022777"/>
    </source>
</evidence>
<evidence type="ECO:0000313" key="10">
    <source>
        <dbReference type="EMBL" id="TPX62382.1"/>
    </source>
</evidence>
<dbReference type="GO" id="GO:0000448">
    <property type="term" value="P:cleavage in ITS2 between 5.8S rRNA and LSU-rRNA of tricistronic rRNA transcript (SSU-rRNA, 5.8S rRNA, LSU-rRNA)"/>
    <property type="evidence" value="ECO:0007669"/>
    <property type="project" value="TreeGrafter"/>
</dbReference>
<feature type="compositionally biased region" description="Pro residues" evidence="8">
    <location>
        <begin position="637"/>
        <end position="652"/>
    </location>
</feature>
<comment type="similarity">
    <text evidence="1">Belongs to the Clp1 family. NOL9/GRC3 subfamily.</text>
</comment>
<evidence type="ECO:0000256" key="2">
    <source>
        <dbReference type="ARBA" id="ARBA00018706"/>
    </source>
</evidence>
<sequence length="769" mass="83758">MHSNDKEASFSAYSHNSFSALRSLKKVKRPTVGSPITNVGHARLSEVITTSAVPASLDDILAKPALLHAPRSGDAAVHRERRGRMTAAEGRERGNVVERVEVGPIAVSTFRPSAENVVSNGKDLCLLGLRAGETIGFQGVFTFTPILGHFTLFGLEFSGDIEWASICNNSMAMLRSRPPPTYFHPCFAPSSHSVPVFTAKAEANPLLDGNVAAVERRWETSVMASSEILAEIKELLERLAVREERDVTVIAIRAMSDRSIVDVTRSLPNMRQWFGDESSFDSPDGINIPGVVPLLNPNPDVRPLIIPREWDLATHSLLAGPASSRTVLCTVGSKNMGKSTFGRYLVNKLMNRYTKVAYLECDIGQCEHTPTGMASLHLLTSPILGPPYTHLSQPYRSAYIGDTSPRSDPDYYLACLRHLFHVYETEVAHGDDDGESVPVVVNTHGWIKGMGLDLLVHFLRGVKPTIVFQMSVPRQNPGSGSKNILADLKGMLSTVASPDDPPIAEPHSQSSTTPSFIPHITDIPALSDHASSSPLSSSAPPALGAADHRVLSLVSYFHQHPPPPPINNNNNNNNNDGHPYRQWTFDTPLTARIPFRVPFSHIRIKFLHGEIPFSQTLHALNGCVVGLVVDRTLYQQPPPPHPTHGVPPPPVIDPTHHHHHSTALRIIPSQIPFLPSMAHCVGLGLVRAVDTTQEGGAFHILTGPIPHDQLRDVNTIVRGCGAETPIPLLAGGFENSRVQIPYTTTSASEGVGSLAWRTRHNLNRRRPAA</sequence>
<dbReference type="Gene3D" id="3.40.50.300">
    <property type="entry name" value="P-loop containing nucleotide triphosphate hydrolases"/>
    <property type="match status" value="1"/>
</dbReference>
<dbReference type="PANTHER" id="PTHR12755:SF3">
    <property type="entry name" value="POLYNUCLEOTIDE 5'-HYDROXYL-KINASE NOL9"/>
    <property type="match status" value="1"/>
</dbReference>
<feature type="region of interest" description="Disordered" evidence="8">
    <location>
        <begin position="637"/>
        <end position="659"/>
    </location>
</feature>
<dbReference type="STRING" id="109895.A0A507EF59"/>
<protein>
    <recommendedName>
        <fullName evidence="3">Polynucleotide 5'-hydroxyl-kinase GRC3</fullName>
    </recommendedName>
    <alternativeName>
        <fullName evidence="2">Polynucleotide 5'-hydroxyl-kinase grc3</fullName>
    </alternativeName>
</protein>
<keyword evidence="5" id="KW-0547">Nucleotide-binding</keyword>
<organism evidence="10 11">
    <name type="scientific">Powellomyces hirtus</name>
    <dbReference type="NCBI Taxonomy" id="109895"/>
    <lineage>
        <taxon>Eukaryota</taxon>
        <taxon>Fungi</taxon>
        <taxon>Fungi incertae sedis</taxon>
        <taxon>Chytridiomycota</taxon>
        <taxon>Chytridiomycota incertae sedis</taxon>
        <taxon>Chytridiomycetes</taxon>
        <taxon>Spizellomycetales</taxon>
        <taxon>Powellomycetaceae</taxon>
        <taxon>Powellomyces</taxon>
    </lineage>
</organism>
<evidence type="ECO:0000256" key="8">
    <source>
        <dbReference type="SAM" id="MobiDB-lite"/>
    </source>
</evidence>
<name>A0A507EF59_9FUNG</name>
<evidence type="ECO:0000256" key="7">
    <source>
        <dbReference type="ARBA" id="ARBA00022840"/>
    </source>
</evidence>
<dbReference type="Pfam" id="PF16575">
    <property type="entry name" value="CLP1_P"/>
    <property type="match status" value="1"/>
</dbReference>
<dbReference type="InterPro" id="IPR032319">
    <property type="entry name" value="CLP1_P"/>
</dbReference>
<dbReference type="PANTHER" id="PTHR12755">
    <property type="entry name" value="CLEAVAGE/POLYADENYLATION FACTOR IA SUBUNIT CLP1P"/>
    <property type="match status" value="1"/>
</dbReference>
<reference evidence="10 11" key="1">
    <citation type="journal article" date="2019" name="Sci. Rep.">
        <title>Comparative genomics of chytrid fungi reveal insights into the obligate biotrophic and pathogenic lifestyle of Synchytrium endobioticum.</title>
        <authorList>
            <person name="van de Vossenberg B.T.L.H."/>
            <person name="Warris S."/>
            <person name="Nguyen H.D.T."/>
            <person name="van Gent-Pelzer M.P.E."/>
            <person name="Joly D.L."/>
            <person name="van de Geest H.C."/>
            <person name="Bonants P.J.M."/>
            <person name="Smith D.S."/>
            <person name="Levesque C.A."/>
            <person name="van der Lee T.A.J."/>
        </authorList>
    </citation>
    <scope>NUCLEOTIDE SEQUENCE [LARGE SCALE GENOMIC DNA]</scope>
    <source>
        <strain evidence="10 11">CBS 809.83</strain>
    </source>
</reference>
<dbReference type="InterPro" id="IPR045116">
    <property type="entry name" value="Clp1/Grc3"/>
</dbReference>
<dbReference type="GO" id="GO:0051731">
    <property type="term" value="F:polynucleotide 5'-hydroxyl-kinase activity"/>
    <property type="evidence" value="ECO:0007669"/>
    <property type="project" value="InterPro"/>
</dbReference>
<dbReference type="GO" id="GO:0005634">
    <property type="term" value="C:nucleus"/>
    <property type="evidence" value="ECO:0007669"/>
    <property type="project" value="TreeGrafter"/>
</dbReference>
<evidence type="ECO:0000313" key="11">
    <source>
        <dbReference type="Proteomes" id="UP000318582"/>
    </source>
</evidence>
<dbReference type="InterPro" id="IPR027417">
    <property type="entry name" value="P-loop_NTPase"/>
</dbReference>
<dbReference type="GO" id="GO:0005524">
    <property type="term" value="F:ATP binding"/>
    <property type="evidence" value="ECO:0007669"/>
    <property type="project" value="UniProtKB-KW"/>
</dbReference>
<feature type="region of interest" description="Disordered" evidence="8">
    <location>
        <begin position="495"/>
        <end position="518"/>
    </location>
</feature>
<feature type="domain" description="Clp1 P-loop" evidence="9">
    <location>
        <begin position="332"/>
        <end position="471"/>
    </location>
</feature>
<dbReference type="AlphaFoldDB" id="A0A507EF59"/>
<evidence type="ECO:0000256" key="4">
    <source>
        <dbReference type="ARBA" id="ARBA00022679"/>
    </source>
</evidence>
<proteinExistence type="inferred from homology"/>
<evidence type="ECO:0000256" key="3">
    <source>
        <dbReference type="ARBA" id="ARBA00019824"/>
    </source>
</evidence>
<evidence type="ECO:0000256" key="5">
    <source>
        <dbReference type="ARBA" id="ARBA00022741"/>
    </source>
</evidence>
<keyword evidence="6" id="KW-0418">Kinase</keyword>
<accession>A0A507EF59</accession>
<comment type="caution">
    <text evidence="10">The sequence shown here is derived from an EMBL/GenBank/DDBJ whole genome shotgun (WGS) entry which is preliminary data.</text>
</comment>
<evidence type="ECO:0000256" key="1">
    <source>
        <dbReference type="ARBA" id="ARBA00011003"/>
    </source>
</evidence>